<gene>
    <name evidence="2" type="ORF">UFOPK3789_01143</name>
</gene>
<reference evidence="2" key="1">
    <citation type="submission" date="2020-05" db="EMBL/GenBank/DDBJ databases">
        <authorList>
            <person name="Chiriac C."/>
            <person name="Salcher M."/>
            <person name="Ghai R."/>
            <person name="Kavagutti S V."/>
        </authorList>
    </citation>
    <scope>NUCLEOTIDE SEQUENCE</scope>
</reference>
<keyword evidence="1" id="KW-0238">DNA-binding</keyword>
<protein>
    <submittedName>
        <fullName evidence="2">Unannotated protein</fullName>
    </submittedName>
</protein>
<dbReference type="Gene3D" id="1.10.10.10">
    <property type="entry name" value="Winged helix-like DNA-binding domain superfamily/Winged helix DNA-binding domain"/>
    <property type="match status" value="1"/>
</dbReference>
<dbReference type="InterPro" id="IPR036388">
    <property type="entry name" value="WH-like_DNA-bd_sf"/>
</dbReference>
<proteinExistence type="predicted"/>
<dbReference type="GO" id="GO:0003677">
    <property type="term" value="F:DNA binding"/>
    <property type="evidence" value="ECO:0007669"/>
    <property type="project" value="UniProtKB-KW"/>
</dbReference>
<dbReference type="PANTHER" id="PTHR33221">
    <property type="entry name" value="WINGED HELIX-TURN-HELIX TRANSCRIPTIONAL REGULATOR, RRF2 FAMILY"/>
    <property type="match status" value="1"/>
</dbReference>
<dbReference type="GO" id="GO:0003700">
    <property type="term" value="F:DNA-binding transcription factor activity"/>
    <property type="evidence" value="ECO:0007669"/>
    <property type="project" value="TreeGrafter"/>
</dbReference>
<dbReference type="Pfam" id="PF02082">
    <property type="entry name" value="Rrf2"/>
    <property type="match status" value="1"/>
</dbReference>
<organism evidence="2">
    <name type="scientific">freshwater metagenome</name>
    <dbReference type="NCBI Taxonomy" id="449393"/>
    <lineage>
        <taxon>unclassified sequences</taxon>
        <taxon>metagenomes</taxon>
        <taxon>ecological metagenomes</taxon>
    </lineage>
</organism>
<dbReference type="InterPro" id="IPR036390">
    <property type="entry name" value="WH_DNA-bd_sf"/>
</dbReference>
<dbReference type="PROSITE" id="PS01332">
    <property type="entry name" value="HTH_RRF2_1"/>
    <property type="match status" value="1"/>
</dbReference>
<accession>A0A6J7KUL1</accession>
<dbReference type="PANTHER" id="PTHR33221:SF5">
    <property type="entry name" value="HTH-TYPE TRANSCRIPTIONAL REGULATOR ISCR"/>
    <property type="match status" value="1"/>
</dbReference>
<dbReference type="GO" id="GO:0005829">
    <property type="term" value="C:cytosol"/>
    <property type="evidence" value="ECO:0007669"/>
    <property type="project" value="TreeGrafter"/>
</dbReference>
<dbReference type="AlphaFoldDB" id="A0A6J7KUL1"/>
<dbReference type="PROSITE" id="PS51197">
    <property type="entry name" value="HTH_RRF2_2"/>
    <property type="match status" value="1"/>
</dbReference>
<evidence type="ECO:0000313" key="2">
    <source>
        <dbReference type="EMBL" id="CAB4958613.1"/>
    </source>
</evidence>
<dbReference type="EMBL" id="CAFBNL010000077">
    <property type="protein sequence ID" value="CAB4958613.1"/>
    <property type="molecule type" value="Genomic_DNA"/>
</dbReference>
<evidence type="ECO:0000256" key="1">
    <source>
        <dbReference type="ARBA" id="ARBA00023125"/>
    </source>
</evidence>
<dbReference type="InterPro" id="IPR030489">
    <property type="entry name" value="TR_Rrf2-type_CS"/>
</dbReference>
<name>A0A6J7KUL1_9ZZZZ</name>
<dbReference type="SUPFAM" id="SSF46785">
    <property type="entry name" value="Winged helix' DNA-binding domain"/>
    <property type="match status" value="1"/>
</dbReference>
<sequence length="175" mass="18762">MSSVDTEIWSMSTPISLISQERSLKISAKTDYAVRAACELAAGEPQRPIKAEALAQLQAIPANFLENILSALRNSGIVRSQRGAVGGYFLARPAETISLADIIRAVDGPLAAVRGEAPEDQNYSGAASKVADIWVAVRASLRVVLEETTLADLVAQKLPKHVQALIDSPDAWSRR</sequence>
<dbReference type="InterPro" id="IPR000944">
    <property type="entry name" value="Tscrpt_reg_Rrf2"/>
</dbReference>
<dbReference type="NCBIfam" id="TIGR00738">
    <property type="entry name" value="rrf2_super"/>
    <property type="match status" value="1"/>
</dbReference>